<dbReference type="EMBL" id="JACVVK020000277">
    <property type="protein sequence ID" value="KAK7480625.1"/>
    <property type="molecule type" value="Genomic_DNA"/>
</dbReference>
<keyword evidence="1" id="KW-0732">Signal</keyword>
<dbReference type="EMBL" id="JACVVK020000539">
    <property type="protein sequence ID" value="KAK7467788.1"/>
    <property type="molecule type" value="Genomic_DNA"/>
</dbReference>
<evidence type="ECO:0000313" key="3">
    <source>
        <dbReference type="EMBL" id="KAK7480625.1"/>
    </source>
</evidence>
<proteinExistence type="predicted"/>
<feature type="chain" id="PRO_5044722551" evidence="1">
    <location>
        <begin position="23"/>
        <end position="144"/>
    </location>
</feature>
<dbReference type="AlphaFoldDB" id="A0ABD0JA55"/>
<evidence type="ECO:0000313" key="2">
    <source>
        <dbReference type="EMBL" id="KAK7467788.1"/>
    </source>
</evidence>
<evidence type="ECO:0000256" key="1">
    <source>
        <dbReference type="SAM" id="SignalP"/>
    </source>
</evidence>
<dbReference type="Proteomes" id="UP001519460">
    <property type="component" value="Unassembled WGS sequence"/>
</dbReference>
<reference evidence="2" key="3">
    <citation type="submission" date="2023-01" db="EMBL/GenBank/DDBJ databases">
        <authorList>
            <person name="Patra A."/>
        </authorList>
    </citation>
    <scope>NUCLEOTIDE SEQUENCE</scope>
    <source>
        <strain evidence="2">Wonlab-2016</strain>
        <tissue evidence="2">Foot muscle</tissue>
    </source>
</reference>
<name>A0ABD0JA55_9CAEN</name>
<sequence length="144" mass="16460">MSGLVTRLSCLCMLTVWAGSLAHYSYAGYVNQYSIRSEIHQLRKRLWELEQRVLDPHPLQGLVFLEDHSVLAFRVTAGVGRAAYDRYVTNGTNDDSPLDRSDLPCGCLTVNGSLPCDRHYRSRILDDWPGSLIDTVRWFPLRYI</sequence>
<keyword evidence="4" id="KW-1185">Reference proteome</keyword>
<feature type="signal peptide" evidence="1">
    <location>
        <begin position="1"/>
        <end position="22"/>
    </location>
</feature>
<gene>
    <name evidence="3" type="ORF">BaRGS_00028097</name>
    <name evidence="2" type="ORF">BaRGS_00036976</name>
</gene>
<comment type="caution">
    <text evidence="2">The sequence shown here is derived from an EMBL/GenBank/DDBJ whole genome shotgun (WGS) entry which is preliminary data.</text>
</comment>
<evidence type="ECO:0000313" key="4">
    <source>
        <dbReference type="Proteomes" id="UP001519460"/>
    </source>
</evidence>
<accession>A0ABD0JA55</accession>
<protein>
    <submittedName>
        <fullName evidence="2">Uncharacterized protein</fullName>
    </submittedName>
</protein>
<reference evidence="2" key="1">
    <citation type="submission" date="2020-09" db="EMBL/GenBank/DDBJ databases">
        <authorList>
            <person name="Won Y."/>
        </authorList>
    </citation>
    <scope>NUCLEOTIDE SEQUENCE</scope>
    <source>
        <strain evidence="2">Wonlab-2016</strain>
        <tissue evidence="2">Foot muscle</tissue>
    </source>
</reference>
<organism evidence="2 4">
    <name type="scientific">Batillaria attramentaria</name>
    <dbReference type="NCBI Taxonomy" id="370345"/>
    <lineage>
        <taxon>Eukaryota</taxon>
        <taxon>Metazoa</taxon>
        <taxon>Spiralia</taxon>
        <taxon>Lophotrochozoa</taxon>
        <taxon>Mollusca</taxon>
        <taxon>Gastropoda</taxon>
        <taxon>Caenogastropoda</taxon>
        <taxon>Sorbeoconcha</taxon>
        <taxon>Cerithioidea</taxon>
        <taxon>Batillariidae</taxon>
        <taxon>Batillaria</taxon>
    </lineage>
</organism>
<reference evidence="2 4" key="2">
    <citation type="journal article" date="2023" name="Sci. Data">
        <title>Genome assembly of the Korean intertidal mud-creeper Batillaria attramentaria.</title>
        <authorList>
            <person name="Patra A.K."/>
            <person name="Ho P.T."/>
            <person name="Jun S."/>
            <person name="Lee S.J."/>
            <person name="Kim Y."/>
            <person name="Won Y.J."/>
        </authorList>
    </citation>
    <scope>NUCLEOTIDE SEQUENCE [LARGE SCALE GENOMIC DNA]</scope>
    <source>
        <strain evidence="2">Wonlab-2016</strain>
    </source>
</reference>